<dbReference type="KEGG" id="glt:GlitD10_0477"/>
<evidence type="ECO:0000256" key="1">
    <source>
        <dbReference type="ARBA" id="ARBA00008182"/>
    </source>
</evidence>
<accession>A0A1J0AA55</accession>
<reference evidence="4 5" key="1">
    <citation type="submission" date="2016-10" db="EMBL/GenBank/DDBJ databases">
        <title>Description of Gloeomargarita lithophora gen. nov., sp. nov., a thylakoid-bearing basal-branching cyanobacterium with intracellular carbonates, and proposal for Gloeomargaritales ord. nov.</title>
        <authorList>
            <person name="Moreira D."/>
            <person name="Tavera R."/>
            <person name="Benzerara K."/>
            <person name="Skouri-Panet F."/>
            <person name="Couradeau E."/>
            <person name="Gerard E."/>
            <person name="Loussert C."/>
            <person name="Novelo E."/>
            <person name="Zivanovic Y."/>
            <person name="Lopez-Garcia P."/>
        </authorList>
    </citation>
    <scope>NUCLEOTIDE SEQUENCE [LARGE SCALE GENOMIC DNA]</scope>
    <source>
        <strain evidence="4 5">D10</strain>
    </source>
</reference>
<evidence type="ECO:0000313" key="4">
    <source>
        <dbReference type="EMBL" id="APB32789.1"/>
    </source>
</evidence>
<evidence type="ECO:0000256" key="2">
    <source>
        <dbReference type="ARBA" id="ARBA00022991"/>
    </source>
</evidence>
<keyword evidence="5" id="KW-1185">Reference proteome</keyword>
<proteinExistence type="inferred from homology"/>
<sequence length="156" mass="18267">MLTELNQLTLQADGRYLTPEQWQPVQTYLTQMRQRFSAYSKIQAAEAEILQEVERRLLMRSPRIFYKNNRDMVSICRRDRTDVLRYISATLLTGDITAYKQRLLCWLQTIAHSFQDQEAARQSYEVMGEVLKEKLTTQEFALVRPIVAITAEMLGT</sequence>
<organism evidence="4 5">
    <name type="scientific">Gloeomargarita lithophora Alchichica-D10</name>
    <dbReference type="NCBI Taxonomy" id="1188229"/>
    <lineage>
        <taxon>Bacteria</taxon>
        <taxon>Bacillati</taxon>
        <taxon>Cyanobacteriota</taxon>
        <taxon>Cyanophyceae</taxon>
        <taxon>Gloeomargaritales</taxon>
        <taxon>Gloeomargaritaceae</taxon>
        <taxon>Gloeomargarita</taxon>
    </lineage>
</organism>
<protein>
    <submittedName>
        <fullName evidence="4">Allophycocyanin alpha subunit</fullName>
    </submittedName>
</protein>
<evidence type="ECO:0000313" key="5">
    <source>
        <dbReference type="Proteomes" id="UP000180235"/>
    </source>
</evidence>
<keyword evidence="3" id="KW-0089">Bile pigment</keyword>
<dbReference type="GO" id="GO:0015979">
    <property type="term" value="P:photosynthesis"/>
    <property type="evidence" value="ECO:0007669"/>
    <property type="project" value="InterPro"/>
</dbReference>
<dbReference type="RefSeq" id="WP_071453474.1">
    <property type="nucleotide sequence ID" value="NZ_CP017675.1"/>
</dbReference>
<dbReference type="EMBL" id="CP017675">
    <property type="protein sequence ID" value="APB32789.1"/>
    <property type="molecule type" value="Genomic_DNA"/>
</dbReference>
<name>A0A1J0AA55_9CYAN</name>
<dbReference type="AlphaFoldDB" id="A0A1J0AA55"/>
<dbReference type="Pfam" id="PF00502">
    <property type="entry name" value="Phycobilisome"/>
    <property type="match status" value="1"/>
</dbReference>
<keyword evidence="2" id="KW-0157">Chromophore</keyword>
<dbReference type="InterPro" id="IPR012128">
    <property type="entry name" value="Phycobilisome_asu/bsu"/>
</dbReference>
<dbReference type="SUPFAM" id="SSF46458">
    <property type="entry name" value="Globin-like"/>
    <property type="match status" value="1"/>
</dbReference>
<dbReference type="InterPro" id="IPR009050">
    <property type="entry name" value="Globin-like_sf"/>
</dbReference>
<evidence type="ECO:0000256" key="3">
    <source>
        <dbReference type="ARBA" id="ARBA00023307"/>
    </source>
</evidence>
<gene>
    <name evidence="4" type="ORF">GlitD10_0477</name>
</gene>
<dbReference type="Proteomes" id="UP000180235">
    <property type="component" value="Chromosome"/>
</dbReference>
<dbReference type="CDD" id="cd08919">
    <property type="entry name" value="PBP-like"/>
    <property type="match status" value="1"/>
</dbReference>
<dbReference type="InterPro" id="IPR038719">
    <property type="entry name" value="Phycobilisome_asu/bsu_sf"/>
</dbReference>
<dbReference type="GO" id="GO:0030089">
    <property type="term" value="C:phycobilisome"/>
    <property type="evidence" value="ECO:0007669"/>
    <property type="project" value="InterPro"/>
</dbReference>
<dbReference type="OrthoDB" id="423955at2"/>
<comment type="similarity">
    <text evidence="1">Belongs to the phycobiliprotein family.</text>
</comment>
<dbReference type="STRING" id="1188229.GlitD10_0477"/>
<dbReference type="Gene3D" id="1.10.490.20">
    <property type="entry name" value="Phycocyanins"/>
    <property type="match status" value="1"/>
</dbReference>